<protein>
    <submittedName>
        <fullName evidence="1">Uncharacterized protein</fullName>
    </submittedName>
</protein>
<sequence>MPPAALATISQAARAALPQAIPAPASPECCRRGAGLRRAAAARAGRALAREPDFDLLVRVPDRALVPLAVLLAIAASLTAIPSIAPSATLATARVTGAHPRGTGHSAAAYGDKA</sequence>
<accession>A0A7I9XI95</accession>
<evidence type="ECO:0000313" key="2">
    <source>
        <dbReference type="Proteomes" id="UP000465263"/>
    </source>
</evidence>
<keyword evidence="2" id="KW-1185">Reference proteome</keyword>
<organism evidence="1 2">
    <name type="scientific">Mycolicibacter senuensis</name>
    <dbReference type="NCBI Taxonomy" id="386913"/>
    <lineage>
        <taxon>Bacteria</taxon>
        <taxon>Bacillati</taxon>
        <taxon>Actinomycetota</taxon>
        <taxon>Actinomycetes</taxon>
        <taxon>Mycobacteriales</taxon>
        <taxon>Mycobacteriaceae</taxon>
        <taxon>Mycolicibacter</taxon>
    </lineage>
</organism>
<reference evidence="1 2" key="1">
    <citation type="journal article" date="2019" name="Emerg. Microbes Infect.">
        <title>Comprehensive subspecies identification of 175 nontuberculous mycobacteria species based on 7547 genomic profiles.</title>
        <authorList>
            <person name="Matsumoto Y."/>
            <person name="Kinjo T."/>
            <person name="Motooka D."/>
            <person name="Nabeya D."/>
            <person name="Jung N."/>
            <person name="Uechi K."/>
            <person name="Horii T."/>
            <person name="Iida T."/>
            <person name="Fujita J."/>
            <person name="Nakamura S."/>
        </authorList>
    </citation>
    <scope>NUCLEOTIDE SEQUENCE [LARGE SCALE GENOMIC DNA]</scope>
    <source>
        <strain evidence="1 2">JCM 16017</strain>
    </source>
</reference>
<dbReference type="EMBL" id="BLKV01000001">
    <property type="protein sequence ID" value="GFG69077.1"/>
    <property type="molecule type" value="Genomic_DNA"/>
</dbReference>
<gene>
    <name evidence="1" type="ORF">MSEN_07970</name>
</gene>
<comment type="caution">
    <text evidence="1">The sequence shown here is derived from an EMBL/GenBank/DDBJ whole genome shotgun (WGS) entry which is preliminary data.</text>
</comment>
<dbReference type="Proteomes" id="UP000465263">
    <property type="component" value="Unassembled WGS sequence"/>
</dbReference>
<evidence type="ECO:0000313" key="1">
    <source>
        <dbReference type="EMBL" id="GFG69077.1"/>
    </source>
</evidence>
<proteinExistence type="predicted"/>
<dbReference type="AlphaFoldDB" id="A0A7I9XI95"/>
<name>A0A7I9XI95_9MYCO</name>